<evidence type="ECO:0000256" key="1">
    <source>
        <dbReference type="SAM" id="MobiDB-lite"/>
    </source>
</evidence>
<feature type="domain" description="Transcriptional repressor PaaX-like central Cas2-like" evidence="4">
    <location>
        <begin position="117"/>
        <end position="194"/>
    </location>
</feature>
<evidence type="ECO:0000259" key="2">
    <source>
        <dbReference type="Pfam" id="PF07848"/>
    </source>
</evidence>
<dbReference type="PANTHER" id="PTHR30319">
    <property type="entry name" value="PHENYLACETIC ACID REGULATOR-RELATED TRANSCRIPTIONAL REPRESSOR"/>
    <property type="match status" value="1"/>
</dbReference>
<comment type="caution">
    <text evidence="5">The sequence shown here is derived from an EMBL/GenBank/DDBJ whole genome shotgun (WGS) entry which is preliminary data.</text>
</comment>
<dbReference type="InterPro" id="IPR013225">
    <property type="entry name" value="PaaX_C"/>
</dbReference>
<dbReference type="InterPro" id="IPR011965">
    <property type="entry name" value="PaaX_trns_reg"/>
</dbReference>
<protein>
    <submittedName>
        <fullName evidence="5">Transcriptional repressor PaaX</fullName>
    </submittedName>
</protein>
<evidence type="ECO:0000313" key="6">
    <source>
        <dbReference type="Proteomes" id="UP000487268"/>
    </source>
</evidence>
<dbReference type="EMBL" id="WEGH01000006">
    <property type="protein sequence ID" value="MQY09447.1"/>
    <property type="molecule type" value="Genomic_DNA"/>
</dbReference>
<gene>
    <name evidence="5" type="primary">paaX</name>
    <name evidence="5" type="ORF">ACRB68_75730</name>
</gene>
<dbReference type="Pfam" id="PF08223">
    <property type="entry name" value="PaaX_C"/>
    <property type="match status" value="1"/>
</dbReference>
<dbReference type="InterPro" id="IPR036390">
    <property type="entry name" value="WH_DNA-bd_sf"/>
</dbReference>
<proteinExistence type="predicted"/>
<dbReference type="PANTHER" id="PTHR30319:SF1">
    <property type="entry name" value="TRANSCRIPTIONAL REPRESSOR PAAX"/>
    <property type="match status" value="1"/>
</dbReference>
<organism evidence="5 6">
    <name type="scientific">Actinomadura macrotermitis</name>
    <dbReference type="NCBI Taxonomy" id="2585200"/>
    <lineage>
        <taxon>Bacteria</taxon>
        <taxon>Bacillati</taxon>
        <taxon>Actinomycetota</taxon>
        <taxon>Actinomycetes</taxon>
        <taxon>Streptosporangiales</taxon>
        <taxon>Thermomonosporaceae</taxon>
        <taxon>Actinomadura</taxon>
    </lineage>
</organism>
<feature type="compositionally biased region" description="Acidic residues" evidence="1">
    <location>
        <begin position="289"/>
        <end position="299"/>
    </location>
</feature>
<name>A0A7K0C7L4_9ACTN</name>
<dbReference type="Pfam" id="PF07848">
    <property type="entry name" value="PaaX"/>
    <property type="match status" value="1"/>
</dbReference>
<keyword evidence="6" id="KW-1185">Reference proteome</keyword>
<dbReference type="Pfam" id="PF20803">
    <property type="entry name" value="PaaX_M"/>
    <property type="match status" value="1"/>
</dbReference>
<evidence type="ECO:0000259" key="4">
    <source>
        <dbReference type="Pfam" id="PF20803"/>
    </source>
</evidence>
<dbReference type="InterPro" id="IPR036388">
    <property type="entry name" value="WH-like_DNA-bd_sf"/>
</dbReference>
<feature type="domain" description="Transcriptional repressor PaaX-like C-terminal" evidence="3">
    <location>
        <begin position="200"/>
        <end position="282"/>
    </location>
</feature>
<dbReference type="GO" id="GO:0006351">
    <property type="term" value="P:DNA-templated transcription"/>
    <property type="evidence" value="ECO:0007669"/>
    <property type="project" value="InterPro"/>
</dbReference>
<feature type="domain" description="Transcriptional repressor PaaX-like N-terminal" evidence="2">
    <location>
        <begin position="30"/>
        <end position="95"/>
    </location>
</feature>
<dbReference type="InterPro" id="IPR012906">
    <property type="entry name" value="PaaX-like_N"/>
</dbReference>
<reference evidence="5 6" key="1">
    <citation type="submission" date="2019-10" db="EMBL/GenBank/DDBJ databases">
        <title>Actinomadura rubteroloni sp. nov. and Actinomadura macrotermitis sp. nov., isolated from the gut of fungus growing-termite Macrotermes natalensis.</title>
        <authorList>
            <person name="Benndorf R."/>
            <person name="Martin K."/>
            <person name="Kuefner M."/>
            <person name="De Beer W."/>
            <person name="Kaster A.-K."/>
            <person name="Vollmers J."/>
            <person name="Poulsen M."/>
            <person name="Beemelmanns C."/>
        </authorList>
    </citation>
    <scope>NUCLEOTIDE SEQUENCE [LARGE SCALE GENOMIC DNA]</scope>
    <source>
        <strain evidence="5 6">RB68</strain>
    </source>
</reference>
<feature type="region of interest" description="Disordered" evidence="1">
    <location>
        <begin position="287"/>
        <end position="309"/>
    </location>
</feature>
<dbReference type="InterPro" id="IPR048846">
    <property type="entry name" value="PaaX-like_central"/>
</dbReference>
<sequence length="309" mass="34076">MLPTIDVARLGDVTQDPTFPEADGGGVPRPQALLLTFFGGYVLGRHVHVATASVLDVLGRVGVSEDATRSTLSRMARSGLLHRVRRGRSVYLGLTPRSREILLDGEARIWRIGAVNTHWDGTWTLLGFSLPESWKRQRHVLRSRLLWSGFGALQGGLWVAPSPVDVGPLLDGLEAADHVKVFQARALPPTDVGELVRDAWDLPSIAGRYHRFLDRWDGAALPVEPADSLARQLLLQSEWLQTIRQDPRLPQEHLPQDWPAERAQRVFRSVHARLDPEARAIAADMLDTIPDEGGDEDAPAEAQEHASAG</sequence>
<evidence type="ECO:0000313" key="5">
    <source>
        <dbReference type="EMBL" id="MQY09447.1"/>
    </source>
</evidence>
<dbReference type="Proteomes" id="UP000487268">
    <property type="component" value="Unassembled WGS sequence"/>
</dbReference>
<dbReference type="Gene3D" id="3.30.70.2650">
    <property type="match status" value="1"/>
</dbReference>
<dbReference type="PIRSF" id="PIRSF020623">
    <property type="entry name" value="PaaX"/>
    <property type="match status" value="1"/>
</dbReference>
<dbReference type="SUPFAM" id="SSF46785">
    <property type="entry name" value="Winged helix' DNA-binding domain"/>
    <property type="match status" value="1"/>
</dbReference>
<evidence type="ECO:0000259" key="3">
    <source>
        <dbReference type="Pfam" id="PF08223"/>
    </source>
</evidence>
<dbReference type="Gene3D" id="1.10.10.10">
    <property type="entry name" value="Winged helix-like DNA-binding domain superfamily/Winged helix DNA-binding domain"/>
    <property type="match status" value="1"/>
</dbReference>
<dbReference type="Gene3D" id="1.20.58.1460">
    <property type="match status" value="1"/>
</dbReference>
<dbReference type="AlphaFoldDB" id="A0A7K0C7L4"/>
<accession>A0A7K0C7L4</accession>